<feature type="non-terminal residue" evidence="1">
    <location>
        <position position="1"/>
    </location>
</feature>
<keyword evidence="4" id="KW-1185">Reference proteome</keyword>
<dbReference type="Proteomes" id="UP000663854">
    <property type="component" value="Unassembled WGS sequence"/>
</dbReference>
<dbReference type="EMBL" id="CAJNOH010011979">
    <property type="protein sequence ID" value="CAF1530845.1"/>
    <property type="molecule type" value="Genomic_DNA"/>
</dbReference>
<evidence type="ECO:0000313" key="3">
    <source>
        <dbReference type="Proteomes" id="UP000663854"/>
    </source>
</evidence>
<evidence type="ECO:0000313" key="4">
    <source>
        <dbReference type="Proteomes" id="UP000663870"/>
    </source>
</evidence>
<protein>
    <submittedName>
        <fullName evidence="1">Uncharacterized protein</fullName>
    </submittedName>
</protein>
<dbReference type="EMBL" id="CAJNOL010013844">
    <property type="protein sequence ID" value="CAF1665476.1"/>
    <property type="molecule type" value="Genomic_DNA"/>
</dbReference>
<evidence type="ECO:0000313" key="1">
    <source>
        <dbReference type="EMBL" id="CAF1530845.1"/>
    </source>
</evidence>
<evidence type="ECO:0000313" key="2">
    <source>
        <dbReference type="EMBL" id="CAF1665476.1"/>
    </source>
</evidence>
<accession>A0A815V3K2</accession>
<comment type="caution">
    <text evidence="1">The sequence shown here is derived from an EMBL/GenBank/DDBJ whole genome shotgun (WGS) entry which is preliminary data.</text>
</comment>
<dbReference type="AlphaFoldDB" id="A0A815V3K2"/>
<proteinExistence type="predicted"/>
<organism evidence="1 3">
    <name type="scientific">Rotaria sordida</name>
    <dbReference type="NCBI Taxonomy" id="392033"/>
    <lineage>
        <taxon>Eukaryota</taxon>
        <taxon>Metazoa</taxon>
        <taxon>Spiralia</taxon>
        <taxon>Gnathifera</taxon>
        <taxon>Rotifera</taxon>
        <taxon>Eurotatoria</taxon>
        <taxon>Bdelloidea</taxon>
        <taxon>Philodinida</taxon>
        <taxon>Philodinidae</taxon>
        <taxon>Rotaria</taxon>
    </lineage>
</organism>
<reference evidence="1" key="1">
    <citation type="submission" date="2021-02" db="EMBL/GenBank/DDBJ databases">
        <authorList>
            <person name="Nowell W R."/>
        </authorList>
    </citation>
    <scope>NUCLEOTIDE SEQUENCE</scope>
</reference>
<dbReference type="Proteomes" id="UP000663870">
    <property type="component" value="Unassembled WGS sequence"/>
</dbReference>
<sequence length="347" mass="41503">VLVDYHNSLLDLLENELITNENHTVGSLKKLIKELTSKDVSILQIANDNTGVINLNEKDCLWIEQLSQTSLINNKEQYFITSGSRLKFDFVYIQSQIIRTYILFCRIDYHHFIQKYQCHTKRKSTIDAEYLNLDKKYLIRLSDEQFENEWNHLKDILLDKIYYAHNLLRQIALTLKNHQNDFASYYLFEFIKMTDYDNDILQRLEQYEIKDFQLCYINHVIEIYKESISGFQHLFTDISSLLRVHIDSQVNEELIEKLNNNIFNMDDNNDIDKIQIKIQIITKFLNELKDIEDNLQQKSTQSLIEICQYLAIDNPIILWLPDRIKCENYVDLYIHLICIRSKLQEKK</sequence>
<feature type="non-terminal residue" evidence="1">
    <location>
        <position position="347"/>
    </location>
</feature>
<name>A0A815V3K2_9BILA</name>
<gene>
    <name evidence="2" type="ORF">JXQ802_LOCUS56738</name>
    <name evidence="1" type="ORF">PYM288_LOCUS40162</name>
</gene>